<gene>
    <name evidence="1" type="ORF">E2C01_027650</name>
</gene>
<evidence type="ECO:0008006" key="3">
    <source>
        <dbReference type="Google" id="ProtNLM"/>
    </source>
</evidence>
<evidence type="ECO:0000313" key="2">
    <source>
        <dbReference type="Proteomes" id="UP000324222"/>
    </source>
</evidence>
<name>A0A5B7ELW1_PORTR</name>
<accession>A0A5B7ELW1</accession>
<dbReference type="EMBL" id="VSRR010003017">
    <property type="protein sequence ID" value="MPC34267.1"/>
    <property type="molecule type" value="Genomic_DNA"/>
</dbReference>
<sequence length="249" mass="27495">MAKCFKAVHGGIRTYTWTSARSHADHLMHYATASLTRVSRNGRNSSKISILGDFNVHHQLRLNRGDGMCHTGSPRTWRISAWRNSLLAVGWPQTTECMLGDLNSNLAVPWRPHSDPCGSLLTSDVSLHPSECSVRVPFNHFVCATLCSANVGMNSGNLPPTWLLPAQQVVPVVLEVGMADMMQSGPGHDKDKAKDITLQNEPLLWALHDTAQYFNCSAKRCSRQKIMSGTMLSQPTPCSTQCCSHQDKR</sequence>
<keyword evidence="2" id="KW-1185">Reference proteome</keyword>
<reference evidence="1 2" key="1">
    <citation type="submission" date="2019-05" db="EMBL/GenBank/DDBJ databases">
        <title>Another draft genome of Portunus trituberculatus and its Hox gene families provides insights of decapod evolution.</title>
        <authorList>
            <person name="Jeong J.-H."/>
            <person name="Song I."/>
            <person name="Kim S."/>
            <person name="Choi T."/>
            <person name="Kim D."/>
            <person name="Ryu S."/>
            <person name="Kim W."/>
        </authorList>
    </citation>
    <scope>NUCLEOTIDE SEQUENCE [LARGE SCALE GENOMIC DNA]</scope>
    <source>
        <tissue evidence="1">Muscle</tissue>
    </source>
</reference>
<evidence type="ECO:0000313" key="1">
    <source>
        <dbReference type="EMBL" id="MPC34267.1"/>
    </source>
</evidence>
<dbReference type="AlphaFoldDB" id="A0A5B7ELW1"/>
<comment type="caution">
    <text evidence="1">The sequence shown here is derived from an EMBL/GenBank/DDBJ whole genome shotgun (WGS) entry which is preliminary data.</text>
</comment>
<dbReference type="Proteomes" id="UP000324222">
    <property type="component" value="Unassembled WGS sequence"/>
</dbReference>
<protein>
    <recommendedName>
        <fullName evidence="3">Endonuclease/exonuclease/phosphatase domain-containing protein</fullName>
    </recommendedName>
</protein>
<organism evidence="1 2">
    <name type="scientific">Portunus trituberculatus</name>
    <name type="common">Swimming crab</name>
    <name type="synonym">Neptunus trituberculatus</name>
    <dbReference type="NCBI Taxonomy" id="210409"/>
    <lineage>
        <taxon>Eukaryota</taxon>
        <taxon>Metazoa</taxon>
        <taxon>Ecdysozoa</taxon>
        <taxon>Arthropoda</taxon>
        <taxon>Crustacea</taxon>
        <taxon>Multicrustacea</taxon>
        <taxon>Malacostraca</taxon>
        <taxon>Eumalacostraca</taxon>
        <taxon>Eucarida</taxon>
        <taxon>Decapoda</taxon>
        <taxon>Pleocyemata</taxon>
        <taxon>Brachyura</taxon>
        <taxon>Eubrachyura</taxon>
        <taxon>Portunoidea</taxon>
        <taxon>Portunidae</taxon>
        <taxon>Portuninae</taxon>
        <taxon>Portunus</taxon>
    </lineage>
</organism>
<proteinExistence type="predicted"/>